<reference evidence="1" key="1">
    <citation type="submission" date="2020-02" db="EMBL/GenBank/DDBJ databases">
        <authorList>
            <person name="Meier V. D."/>
        </authorList>
    </citation>
    <scope>NUCLEOTIDE SEQUENCE</scope>
    <source>
        <strain evidence="1">AVDCRST_MAG79</strain>
    </source>
</reference>
<evidence type="ECO:0000313" key="1">
    <source>
        <dbReference type="EMBL" id="CAA9545092.1"/>
    </source>
</evidence>
<proteinExistence type="predicted"/>
<feature type="non-terminal residue" evidence="1">
    <location>
        <position position="1"/>
    </location>
</feature>
<organism evidence="1">
    <name type="scientific">uncultured Thermoleophilia bacterium</name>
    <dbReference type="NCBI Taxonomy" id="1497501"/>
    <lineage>
        <taxon>Bacteria</taxon>
        <taxon>Bacillati</taxon>
        <taxon>Actinomycetota</taxon>
        <taxon>Thermoleophilia</taxon>
        <taxon>environmental samples</taxon>
    </lineage>
</organism>
<sequence length="46" mass="4712">RDDLQELAAELLAPEALSAVGIGGDQDRFRAALEPVAPALAEALPA</sequence>
<gene>
    <name evidence="1" type="ORF">AVDCRST_MAG79-2215</name>
</gene>
<name>A0A6J4UE12_9ACTN</name>
<protein>
    <submittedName>
        <fullName evidence="1">Uncharacterized protein</fullName>
    </submittedName>
</protein>
<dbReference type="AlphaFoldDB" id="A0A6J4UE12"/>
<accession>A0A6J4UE12</accession>
<dbReference type="EMBL" id="CADCWC010000334">
    <property type="protein sequence ID" value="CAA9545092.1"/>
    <property type="molecule type" value="Genomic_DNA"/>
</dbReference>